<dbReference type="PROSITE" id="PS50102">
    <property type="entry name" value="RRM"/>
    <property type="match status" value="1"/>
</dbReference>
<proteinExistence type="predicted"/>
<dbReference type="OMA" id="YWNRQPP"/>
<dbReference type="Proteomes" id="UP000091857">
    <property type="component" value="Chromosome 18"/>
</dbReference>
<dbReference type="Gramene" id="Manes.18G090100.1.v8.1">
    <property type="protein sequence ID" value="Manes.18G090100.1.v8.1.CDS"/>
    <property type="gene ID" value="Manes.18G090100.v8.1"/>
</dbReference>
<dbReference type="SMART" id="SM00360">
    <property type="entry name" value="RRM"/>
    <property type="match status" value="1"/>
</dbReference>
<name>A0A2C9U1K1_MANES</name>
<feature type="domain" description="RRM" evidence="4">
    <location>
        <begin position="156"/>
        <end position="242"/>
    </location>
</feature>
<dbReference type="PANTHER" id="PTHR10501">
    <property type="entry name" value="U1 SMALL NUCLEAR RIBONUCLEOPROTEIN A/U2 SMALL NUCLEAR RIBONUCLEOPROTEIN B"/>
    <property type="match status" value="1"/>
</dbReference>
<evidence type="ECO:0000259" key="4">
    <source>
        <dbReference type="PROSITE" id="PS50102"/>
    </source>
</evidence>
<dbReference type="InterPro" id="IPR035979">
    <property type="entry name" value="RBD_domain_sf"/>
</dbReference>
<organism evidence="5 6">
    <name type="scientific">Manihot esculenta</name>
    <name type="common">Cassava</name>
    <name type="synonym">Jatropha manihot</name>
    <dbReference type="NCBI Taxonomy" id="3983"/>
    <lineage>
        <taxon>Eukaryota</taxon>
        <taxon>Viridiplantae</taxon>
        <taxon>Streptophyta</taxon>
        <taxon>Embryophyta</taxon>
        <taxon>Tracheophyta</taxon>
        <taxon>Spermatophyta</taxon>
        <taxon>Magnoliopsida</taxon>
        <taxon>eudicotyledons</taxon>
        <taxon>Gunneridae</taxon>
        <taxon>Pentapetalae</taxon>
        <taxon>rosids</taxon>
        <taxon>fabids</taxon>
        <taxon>Malpighiales</taxon>
        <taxon>Euphorbiaceae</taxon>
        <taxon>Crotonoideae</taxon>
        <taxon>Manihoteae</taxon>
        <taxon>Manihot</taxon>
    </lineage>
</organism>
<evidence type="ECO:0000313" key="5">
    <source>
        <dbReference type="EMBL" id="OAY23583.1"/>
    </source>
</evidence>
<evidence type="ECO:0000256" key="3">
    <source>
        <dbReference type="SAM" id="MobiDB-lite"/>
    </source>
</evidence>
<keyword evidence="6" id="KW-1185">Reference proteome</keyword>
<dbReference type="SUPFAM" id="SSF54928">
    <property type="entry name" value="RNA-binding domain, RBD"/>
    <property type="match status" value="1"/>
</dbReference>
<reference evidence="6" key="1">
    <citation type="journal article" date="2016" name="Nat. Biotechnol.">
        <title>Sequencing wild and cultivated cassava and related species reveals extensive interspecific hybridization and genetic diversity.</title>
        <authorList>
            <person name="Bredeson J.V."/>
            <person name="Lyons J.B."/>
            <person name="Prochnik S.E."/>
            <person name="Wu G.A."/>
            <person name="Ha C.M."/>
            <person name="Edsinger-Gonzales E."/>
            <person name="Grimwood J."/>
            <person name="Schmutz J."/>
            <person name="Rabbi I.Y."/>
            <person name="Egesi C."/>
            <person name="Nauluvula P."/>
            <person name="Lebot V."/>
            <person name="Ndunguru J."/>
            <person name="Mkamilo G."/>
            <person name="Bart R.S."/>
            <person name="Setter T.L."/>
            <person name="Gleadow R.M."/>
            <person name="Kulakow P."/>
            <person name="Ferguson M.E."/>
            <person name="Rounsley S."/>
            <person name="Rokhsar D.S."/>
        </authorList>
    </citation>
    <scope>NUCLEOTIDE SEQUENCE [LARGE SCALE GENOMIC DNA]</scope>
    <source>
        <strain evidence="6">cv. AM560-2</strain>
    </source>
</reference>
<feature type="region of interest" description="Disordered" evidence="3">
    <location>
        <begin position="1"/>
        <end position="48"/>
    </location>
</feature>
<evidence type="ECO:0000256" key="2">
    <source>
        <dbReference type="PROSITE-ProRule" id="PRU00176"/>
    </source>
</evidence>
<dbReference type="InterPro" id="IPR012677">
    <property type="entry name" value="Nucleotide-bd_a/b_plait_sf"/>
</dbReference>
<dbReference type="AlphaFoldDB" id="A0A2C9U1K1"/>
<dbReference type="OrthoDB" id="431169at2759"/>
<dbReference type="CDD" id="cd21618">
    <property type="entry name" value="RRM_AtNSRA_like"/>
    <property type="match status" value="1"/>
</dbReference>
<dbReference type="InterPro" id="IPR000504">
    <property type="entry name" value="RRM_dom"/>
</dbReference>
<keyword evidence="1 2" id="KW-0694">RNA-binding</keyword>
<dbReference type="GO" id="GO:0003729">
    <property type="term" value="F:mRNA binding"/>
    <property type="evidence" value="ECO:0000318"/>
    <property type="project" value="GO_Central"/>
</dbReference>
<protein>
    <recommendedName>
        <fullName evidence="4">RRM domain-containing protein</fullName>
    </recommendedName>
</protein>
<evidence type="ECO:0000313" key="6">
    <source>
        <dbReference type="Proteomes" id="UP000091857"/>
    </source>
</evidence>
<accession>A0A2C9U1K1</accession>
<gene>
    <name evidence="5" type="ORF">MANES_18G090100v8</name>
</gene>
<sequence>MTDGYWNQQQQQQQHLLLSGGSLKRPRSDYDLPSSGLPTGHEIHSYYSRDDGHSRYQAVKDTKTIGSAYDRYLQNAQITPFSTGEASGLSVGLAKTAGNAMTGLPILDSGITARPQARGPDRAPSGQDIVFRSQPLVDKVARPVRETVPLPPDASSTLYVEGLPPDSTKREVAHIFRPFVGYKEVRLVSKESKHRGGDPIILCFVDFENPACAATALSALQGYKMDEHDHDSNYLRLQFSRYPGPRSGPGSRGKR</sequence>
<dbReference type="EMBL" id="CM004404">
    <property type="protein sequence ID" value="OAY23583.1"/>
    <property type="molecule type" value="Genomic_DNA"/>
</dbReference>
<evidence type="ECO:0000256" key="1">
    <source>
        <dbReference type="ARBA" id="ARBA00022884"/>
    </source>
</evidence>
<dbReference type="Pfam" id="PF00076">
    <property type="entry name" value="RRM_1"/>
    <property type="match status" value="1"/>
</dbReference>
<dbReference type="Gene3D" id="3.30.70.330">
    <property type="match status" value="1"/>
</dbReference>
<comment type="caution">
    <text evidence="5">The sequence shown here is derived from an EMBL/GenBank/DDBJ whole genome shotgun (WGS) entry which is preliminary data.</text>
</comment>